<dbReference type="NCBIfam" id="TIGR01167">
    <property type="entry name" value="LPXTG_anchor"/>
    <property type="match status" value="1"/>
</dbReference>
<dbReference type="AlphaFoldDB" id="A0A510WCF9"/>
<dbReference type="Pfam" id="PF17802">
    <property type="entry name" value="SpaA"/>
    <property type="match status" value="1"/>
</dbReference>
<dbReference type="EMBL" id="BJUG01000005">
    <property type="protein sequence ID" value="GEK36884.1"/>
    <property type="molecule type" value="Genomic_DNA"/>
</dbReference>
<proteinExistence type="predicted"/>
<evidence type="ECO:0000256" key="1">
    <source>
        <dbReference type="ARBA" id="ARBA00022512"/>
    </source>
</evidence>
<dbReference type="InterPro" id="IPR048052">
    <property type="entry name" value="FM1-like"/>
</dbReference>
<dbReference type="Pfam" id="PF00746">
    <property type="entry name" value="Gram_pos_anchor"/>
    <property type="match status" value="1"/>
</dbReference>
<dbReference type="Proteomes" id="UP000321361">
    <property type="component" value="Unassembled WGS sequence"/>
</dbReference>
<evidence type="ECO:0000313" key="10">
    <source>
        <dbReference type="EMBL" id="GEK36884.1"/>
    </source>
</evidence>
<evidence type="ECO:0000256" key="4">
    <source>
        <dbReference type="ARBA" id="ARBA00023088"/>
    </source>
</evidence>
<dbReference type="NCBIfam" id="TIGR04226">
    <property type="entry name" value="RrgB_K2N_iso_D2"/>
    <property type="match status" value="1"/>
</dbReference>
<keyword evidence="5" id="KW-0472">Membrane</keyword>
<organism evidence="10 11">
    <name type="scientific">Enterococcus thailandicus</name>
    <dbReference type="NCBI Taxonomy" id="417368"/>
    <lineage>
        <taxon>Bacteria</taxon>
        <taxon>Bacillati</taxon>
        <taxon>Bacillota</taxon>
        <taxon>Bacilli</taxon>
        <taxon>Lactobacillales</taxon>
        <taxon>Enterococcaceae</taxon>
        <taxon>Enterococcus</taxon>
    </lineage>
</organism>
<feature type="chain" id="PRO_5038905825" evidence="6">
    <location>
        <begin position="28"/>
        <end position="553"/>
    </location>
</feature>
<keyword evidence="5" id="KW-0812">Transmembrane</keyword>
<keyword evidence="5" id="KW-1133">Transmembrane helix</keyword>
<keyword evidence="3 6" id="KW-0732">Signal</keyword>
<feature type="domain" description="Gram-positive cocci surface proteins LPxTG" evidence="7">
    <location>
        <begin position="511"/>
        <end position="547"/>
    </location>
</feature>
<dbReference type="OrthoDB" id="2249722at2"/>
<feature type="signal peptide" evidence="6">
    <location>
        <begin position="1"/>
        <end position="27"/>
    </location>
</feature>
<dbReference type="Gene3D" id="2.60.40.740">
    <property type="match status" value="1"/>
</dbReference>
<evidence type="ECO:0000256" key="5">
    <source>
        <dbReference type="SAM" id="Phobius"/>
    </source>
</evidence>
<keyword evidence="2" id="KW-0964">Secreted</keyword>
<dbReference type="InterPro" id="IPR026466">
    <property type="entry name" value="Fim_isopep_form_D2_dom"/>
</dbReference>
<dbReference type="RefSeq" id="WP_071868591.1">
    <property type="nucleotide sequence ID" value="NZ_BJUG01000005.1"/>
</dbReference>
<comment type="caution">
    <text evidence="10">The sequence shown here is derived from an EMBL/GenBank/DDBJ whole genome shotgun (WGS) entry which is preliminary data.</text>
</comment>
<protein>
    <submittedName>
        <fullName evidence="10">Peptidase</fullName>
    </submittedName>
</protein>
<sequence>MKKFWKVLTIMGMLAPLFQGFGTSVDAAAVTTKPEEVTITLHKRSFSSLPAEVPNNGLEDNDFGGDPLPGVDFSLFDVTDVYYDLLKDNPTTVGVDDDGMTSAEAIQLIQSDLTSEWFQNYQLTAEKTVTTTGTGEAVFSQLEVTETANEKRDKAYLFLETYSPAAIAKVATPMVVLMPVMMPDTTNPGQWLDTYNDDIHLYPKNETQESSKVMNIDPSELQEIELSDGSTVSYADLEKGHLINYTITAPIPYFIDSVNDDGTPVINHFIIEDKPTAGLTYFNQGLVVTAGTTELTLNEDYTLEEVDNGFKLTILTEKDGTANTTTLTKLAAARGGQLTVNYAMKLTATITPDDLQDNTAKIAIGRGDAYDYSEDVTPPEKVATGGRQFEKYDASSKAKLAGAEFELWDAAKEKYAVFYKDGTALSSYQNDADSVEWVDDQTGATKFVSLVDTGKFEVQGLEYGTYYMKEVKAADGYALPAGAAAFTEFTVELGSYNGFEEIGQPTDVEVPNTKKGALPSTGGNGIYLFLLIGSFLMLAAYGGYRKLKKPTEI</sequence>
<gene>
    <name evidence="10" type="primary">fms13</name>
    <name evidence="10" type="ORF">ETH01_11710</name>
</gene>
<name>A0A510WCF9_ENTTH</name>
<dbReference type="NCBIfam" id="NF033902">
    <property type="entry name" value="iso_D2_wall_anc"/>
    <property type="match status" value="1"/>
</dbReference>
<dbReference type="InterPro" id="IPR032364">
    <property type="entry name" value="GramPos_pilinD1_N"/>
</dbReference>
<evidence type="ECO:0000259" key="9">
    <source>
        <dbReference type="Pfam" id="PF17802"/>
    </source>
</evidence>
<dbReference type="InterPro" id="IPR041033">
    <property type="entry name" value="SpaA_PFL_dom_1"/>
</dbReference>
<dbReference type="InterPro" id="IPR019931">
    <property type="entry name" value="LPXTG_anchor"/>
</dbReference>
<feature type="transmembrane region" description="Helical" evidence="5">
    <location>
        <begin position="525"/>
        <end position="544"/>
    </location>
</feature>
<keyword evidence="4" id="KW-0572">Peptidoglycan-anchor</keyword>
<dbReference type="Pfam" id="PF16555">
    <property type="entry name" value="GramPos_pilinD1"/>
    <property type="match status" value="1"/>
</dbReference>
<evidence type="ECO:0000259" key="8">
    <source>
        <dbReference type="Pfam" id="PF16555"/>
    </source>
</evidence>
<evidence type="ECO:0000256" key="3">
    <source>
        <dbReference type="ARBA" id="ARBA00022729"/>
    </source>
</evidence>
<evidence type="ECO:0000256" key="6">
    <source>
        <dbReference type="SAM" id="SignalP"/>
    </source>
</evidence>
<feature type="domain" description="SpaA-like prealbumin fold" evidence="9">
    <location>
        <begin position="388"/>
        <end position="481"/>
    </location>
</feature>
<dbReference type="Gene3D" id="2.60.40.10">
    <property type="entry name" value="Immunoglobulins"/>
    <property type="match status" value="2"/>
</dbReference>
<reference evidence="10 11" key="1">
    <citation type="submission" date="2019-07" db="EMBL/GenBank/DDBJ databases">
        <title>Whole genome shotgun sequence of Enterococcus thailandicus NBRC 101867.</title>
        <authorList>
            <person name="Hosoyama A."/>
            <person name="Uohara A."/>
            <person name="Ohji S."/>
            <person name="Ichikawa N."/>
        </authorList>
    </citation>
    <scope>NUCLEOTIDE SEQUENCE [LARGE SCALE GENOMIC DNA]</scope>
    <source>
        <strain evidence="10 11">NBRC 101867</strain>
    </source>
</reference>
<accession>A0A510WCF9</accession>
<keyword evidence="1" id="KW-0134">Cell wall</keyword>
<evidence type="ECO:0000259" key="7">
    <source>
        <dbReference type="Pfam" id="PF00746"/>
    </source>
</evidence>
<evidence type="ECO:0000256" key="2">
    <source>
        <dbReference type="ARBA" id="ARBA00022525"/>
    </source>
</evidence>
<dbReference type="InterPro" id="IPR013783">
    <property type="entry name" value="Ig-like_fold"/>
</dbReference>
<feature type="domain" description="Gram-positive pilin subunit D1 N-terminal" evidence="8">
    <location>
        <begin position="35"/>
        <end position="206"/>
    </location>
</feature>
<evidence type="ECO:0000313" key="11">
    <source>
        <dbReference type="Proteomes" id="UP000321361"/>
    </source>
</evidence>